<dbReference type="EMBL" id="JAOTLW010000013">
    <property type="protein sequence ID" value="MDI5832558.1"/>
    <property type="molecule type" value="Genomic_DNA"/>
</dbReference>
<proteinExistence type="predicted"/>
<name>A0ABT6UDL6_9GAMM</name>
<sequence length="140" mass="16050">MKTYYQFPDTVITTMDGVSWSSGCWAYKPPMGISIEKTNLKGKTLDELYGKMQKHGISIDERCSVDVFVNECPSKLIISKNSIKARIDIVNEQGIASQPQFRFEFNVDNIASFTNAMVNALKLRELEQMNRRFLQLIKMN</sequence>
<reference evidence="1 2" key="1">
    <citation type="submission" date="2022-09" db="EMBL/GenBank/DDBJ databases">
        <title>The outer-membrane cytochrome OmcA is essential for infection of Shewanella oneidensis by a zebrafish-associated bacteriophage.</title>
        <authorList>
            <person name="Grenfell A.W."/>
            <person name="Intile P."/>
            <person name="Mcfarlane J."/>
            <person name="Leung D."/>
            <person name="Abdalla K."/>
            <person name="Wold M."/>
            <person name="Kees E."/>
            <person name="Gralnick J."/>
        </authorList>
    </citation>
    <scope>NUCLEOTIDE SEQUENCE [LARGE SCALE GENOMIC DNA]</scope>
    <source>
        <strain evidence="1 2">NF-5</strain>
    </source>
</reference>
<organism evidence="1 2">
    <name type="scientific">Shewanella xiamenensis</name>
    <dbReference type="NCBI Taxonomy" id="332186"/>
    <lineage>
        <taxon>Bacteria</taxon>
        <taxon>Pseudomonadati</taxon>
        <taxon>Pseudomonadota</taxon>
        <taxon>Gammaproteobacteria</taxon>
        <taxon>Alteromonadales</taxon>
        <taxon>Shewanellaceae</taxon>
        <taxon>Shewanella</taxon>
    </lineage>
</organism>
<gene>
    <name evidence="1" type="ORF">ODY93_13345</name>
</gene>
<accession>A0ABT6UDL6</accession>
<keyword evidence="2" id="KW-1185">Reference proteome</keyword>
<dbReference type="Proteomes" id="UP001159075">
    <property type="component" value="Unassembled WGS sequence"/>
</dbReference>
<evidence type="ECO:0000313" key="2">
    <source>
        <dbReference type="Proteomes" id="UP001159075"/>
    </source>
</evidence>
<comment type="caution">
    <text evidence="1">The sequence shown here is derived from an EMBL/GenBank/DDBJ whole genome shotgun (WGS) entry which is preliminary data.</text>
</comment>
<evidence type="ECO:0008006" key="3">
    <source>
        <dbReference type="Google" id="ProtNLM"/>
    </source>
</evidence>
<protein>
    <recommendedName>
        <fullName evidence="3">Phage protein</fullName>
    </recommendedName>
</protein>
<evidence type="ECO:0000313" key="1">
    <source>
        <dbReference type="EMBL" id="MDI5832558.1"/>
    </source>
</evidence>
<dbReference type="RefSeq" id="WP_282679526.1">
    <property type="nucleotide sequence ID" value="NZ_CP106875.1"/>
</dbReference>